<keyword evidence="5 8" id="KW-1015">Disulfide bond</keyword>
<organism evidence="11 12">
    <name type="scientific">Apodospora peruviana</name>
    <dbReference type="NCBI Taxonomy" id="516989"/>
    <lineage>
        <taxon>Eukaryota</taxon>
        <taxon>Fungi</taxon>
        <taxon>Dikarya</taxon>
        <taxon>Ascomycota</taxon>
        <taxon>Pezizomycotina</taxon>
        <taxon>Sordariomycetes</taxon>
        <taxon>Sordariomycetidae</taxon>
        <taxon>Sordariales</taxon>
        <taxon>Lasiosphaeriaceae</taxon>
        <taxon>Apodospora</taxon>
    </lineage>
</organism>
<dbReference type="GO" id="GO:0036503">
    <property type="term" value="P:ERAD pathway"/>
    <property type="evidence" value="ECO:0007669"/>
    <property type="project" value="UniProtKB-ARBA"/>
</dbReference>
<gene>
    <name evidence="11" type="ORF">B0H66DRAFT_486323</name>
</gene>
<accession>A0AAE0LY27</accession>
<comment type="cofactor">
    <cofactor evidence="1 7">
        <name>Ca(2+)</name>
        <dbReference type="ChEBI" id="CHEBI:29108"/>
    </cofactor>
</comment>
<evidence type="ECO:0000256" key="4">
    <source>
        <dbReference type="ARBA" id="ARBA00022801"/>
    </source>
</evidence>
<evidence type="ECO:0000256" key="2">
    <source>
        <dbReference type="ARBA" id="ARBA00004922"/>
    </source>
</evidence>
<feature type="active site" description="Proton donor" evidence="6">
    <location>
        <position position="430"/>
    </location>
</feature>
<dbReference type="GO" id="GO:0004571">
    <property type="term" value="F:mannosyl-oligosaccharide 1,2-alpha-mannosidase activity"/>
    <property type="evidence" value="ECO:0007669"/>
    <property type="project" value="InterPro"/>
</dbReference>
<feature type="active site" description="Proton donor" evidence="6">
    <location>
        <position position="178"/>
    </location>
</feature>
<feature type="binding site" evidence="7">
    <location>
        <position position="564"/>
    </location>
    <ligand>
        <name>Ca(2+)</name>
        <dbReference type="ChEBI" id="CHEBI:29108"/>
    </ligand>
</feature>
<evidence type="ECO:0000313" key="12">
    <source>
        <dbReference type="Proteomes" id="UP001283341"/>
    </source>
</evidence>
<evidence type="ECO:0000256" key="8">
    <source>
        <dbReference type="PIRSR" id="PIRSR601382-3"/>
    </source>
</evidence>
<dbReference type="FunFam" id="1.50.10.10:FF:000037">
    <property type="entry name" value="alpha-1,2-Mannosidase"/>
    <property type="match status" value="1"/>
</dbReference>
<protein>
    <recommendedName>
        <fullName evidence="9">alpha-1,2-Mannosidase</fullName>
        <ecNumber evidence="9">3.2.1.-</ecNumber>
    </recommendedName>
</protein>
<dbReference type="Gene3D" id="1.50.10.10">
    <property type="match status" value="1"/>
</dbReference>
<dbReference type="InterPro" id="IPR001382">
    <property type="entry name" value="Glyco_hydro_47"/>
</dbReference>
<dbReference type="SUPFAM" id="SSF48225">
    <property type="entry name" value="Seven-hairpin glycosidases"/>
    <property type="match status" value="1"/>
</dbReference>
<name>A0AAE0LY27_9PEZI</name>
<dbReference type="PRINTS" id="PR00747">
    <property type="entry name" value="GLYHDRLASE47"/>
</dbReference>
<dbReference type="GO" id="GO:0005783">
    <property type="term" value="C:endoplasmic reticulum"/>
    <property type="evidence" value="ECO:0007669"/>
    <property type="project" value="TreeGrafter"/>
</dbReference>
<comment type="caution">
    <text evidence="11">The sequence shown here is derived from an EMBL/GenBank/DDBJ whole genome shotgun (WGS) entry which is preliminary data.</text>
</comment>
<evidence type="ECO:0000256" key="3">
    <source>
        <dbReference type="ARBA" id="ARBA00007658"/>
    </source>
</evidence>
<keyword evidence="10" id="KW-0732">Signal</keyword>
<dbReference type="EC" id="3.2.1.-" evidence="9"/>
<evidence type="ECO:0000256" key="1">
    <source>
        <dbReference type="ARBA" id="ARBA00001913"/>
    </source>
</evidence>
<dbReference type="GO" id="GO:0005975">
    <property type="term" value="P:carbohydrate metabolic process"/>
    <property type="evidence" value="ECO:0007669"/>
    <property type="project" value="InterPro"/>
</dbReference>
<keyword evidence="7" id="KW-0479">Metal-binding</keyword>
<dbReference type="InterPro" id="IPR012341">
    <property type="entry name" value="6hp_glycosidase-like_sf"/>
</dbReference>
<evidence type="ECO:0000313" key="11">
    <source>
        <dbReference type="EMBL" id="KAK3312121.1"/>
    </source>
</evidence>
<dbReference type="GO" id="GO:0016020">
    <property type="term" value="C:membrane"/>
    <property type="evidence" value="ECO:0007669"/>
    <property type="project" value="InterPro"/>
</dbReference>
<dbReference type="AlphaFoldDB" id="A0AAE0LY27"/>
<dbReference type="PANTHER" id="PTHR11742:SF89">
    <property type="entry name" value="ALPHA-1,2-MANNOSIDASE"/>
    <property type="match status" value="1"/>
</dbReference>
<dbReference type="EMBL" id="JAUEDM010000009">
    <property type="protein sequence ID" value="KAK3312121.1"/>
    <property type="molecule type" value="Genomic_DNA"/>
</dbReference>
<evidence type="ECO:0000256" key="9">
    <source>
        <dbReference type="RuleBase" id="RU361193"/>
    </source>
</evidence>
<dbReference type="InterPro" id="IPR036026">
    <property type="entry name" value="Seven-hairpin_glycosidases"/>
</dbReference>
<reference evidence="11" key="1">
    <citation type="journal article" date="2023" name="Mol. Phylogenet. Evol.">
        <title>Genome-scale phylogeny and comparative genomics of the fungal order Sordariales.</title>
        <authorList>
            <person name="Hensen N."/>
            <person name="Bonometti L."/>
            <person name="Westerberg I."/>
            <person name="Brannstrom I.O."/>
            <person name="Guillou S."/>
            <person name="Cros-Aarteil S."/>
            <person name="Calhoun S."/>
            <person name="Haridas S."/>
            <person name="Kuo A."/>
            <person name="Mondo S."/>
            <person name="Pangilinan J."/>
            <person name="Riley R."/>
            <person name="LaButti K."/>
            <person name="Andreopoulos B."/>
            <person name="Lipzen A."/>
            <person name="Chen C."/>
            <person name="Yan M."/>
            <person name="Daum C."/>
            <person name="Ng V."/>
            <person name="Clum A."/>
            <person name="Steindorff A."/>
            <person name="Ohm R.A."/>
            <person name="Martin F."/>
            <person name="Silar P."/>
            <person name="Natvig D.O."/>
            <person name="Lalanne C."/>
            <person name="Gautier V."/>
            <person name="Ament-Velasquez S.L."/>
            <person name="Kruys A."/>
            <person name="Hutchinson M.I."/>
            <person name="Powell A.J."/>
            <person name="Barry K."/>
            <person name="Miller A.N."/>
            <person name="Grigoriev I.V."/>
            <person name="Debuchy R."/>
            <person name="Gladieux P."/>
            <person name="Hiltunen Thoren M."/>
            <person name="Johannesson H."/>
        </authorList>
    </citation>
    <scope>NUCLEOTIDE SEQUENCE</scope>
    <source>
        <strain evidence="11">CBS 118394</strain>
    </source>
</reference>
<dbReference type="GO" id="GO:0005509">
    <property type="term" value="F:calcium ion binding"/>
    <property type="evidence" value="ECO:0007669"/>
    <property type="project" value="InterPro"/>
</dbReference>
<feature type="active site" evidence="6">
    <location>
        <position position="313"/>
    </location>
</feature>
<reference evidence="11" key="2">
    <citation type="submission" date="2023-06" db="EMBL/GenBank/DDBJ databases">
        <authorList>
            <consortium name="Lawrence Berkeley National Laboratory"/>
            <person name="Haridas S."/>
            <person name="Hensen N."/>
            <person name="Bonometti L."/>
            <person name="Westerberg I."/>
            <person name="Brannstrom I.O."/>
            <person name="Guillou S."/>
            <person name="Cros-Aarteil S."/>
            <person name="Calhoun S."/>
            <person name="Kuo A."/>
            <person name="Mondo S."/>
            <person name="Pangilinan J."/>
            <person name="Riley R."/>
            <person name="Labutti K."/>
            <person name="Andreopoulos B."/>
            <person name="Lipzen A."/>
            <person name="Chen C."/>
            <person name="Yanf M."/>
            <person name="Daum C."/>
            <person name="Ng V."/>
            <person name="Clum A."/>
            <person name="Steindorff A."/>
            <person name="Ohm R."/>
            <person name="Martin F."/>
            <person name="Silar P."/>
            <person name="Natvig D."/>
            <person name="Lalanne C."/>
            <person name="Gautier V."/>
            <person name="Ament-Velasquez S.L."/>
            <person name="Kruys A."/>
            <person name="Hutchinson M.I."/>
            <person name="Powell A.J."/>
            <person name="Barry K."/>
            <person name="Miller A.N."/>
            <person name="Grigoriev I.V."/>
            <person name="Debuchy R."/>
            <person name="Gladieux P."/>
            <person name="Thoren M.H."/>
            <person name="Johannesson H."/>
        </authorList>
    </citation>
    <scope>NUCLEOTIDE SEQUENCE</scope>
    <source>
        <strain evidence="11">CBS 118394</strain>
    </source>
</reference>
<proteinExistence type="inferred from homology"/>
<keyword evidence="4 9" id="KW-0378">Hydrolase</keyword>
<evidence type="ECO:0000256" key="10">
    <source>
        <dbReference type="SAM" id="SignalP"/>
    </source>
</evidence>
<feature type="chain" id="PRO_5042199196" description="alpha-1,2-Mannosidase" evidence="10">
    <location>
        <begin position="30"/>
        <end position="573"/>
    </location>
</feature>
<keyword evidence="7" id="KW-0106">Calcium</keyword>
<feature type="disulfide bond" evidence="8">
    <location>
        <begin position="387"/>
        <end position="416"/>
    </location>
</feature>
<evidence type="ECO:0000256" key="5">
    <source>
        <dbReference type="ARBA" id="ARBA00023157"/>
    </source>
</evidence>
<feature type="signal peptide" evidence="10">
    <location>
        <begin position="1"/>
        <end position="29"/>
    </location>
</feature>
<evidence type="ECO:0000256" key="6">
    <source>
        <dbReference type="PIRSR" id="PIRSR601382-1"/>
    </source>
</evidence>
<keyword evidence="9" id="KW-0326">Glycosidase</keyword>
<comment type="pathway">
    <text evidence="2">Protein modification; protein glycosylation.</text>
</comment>
<comment type="similarity">
    <text evidence="3 9">Belongs to the glycosyl hydrolase 47 family.</text>
</comment>
<dbReference type="Proteomes" id="UP001283341">
    <property type="component" value="Unassembled WGS sequence"/>
</dbReference>
<evidence type="ECO:0000256" key="7">
    <source>
        <dbReference type="PIRSR" id="PIRSR601382-2"/>
    </source>
</evidence>
<keyword evidence="12" id="KW-1185">Reference proteome</keyword>
<feature type="active site" evidence="6">
    <location>
        <position position="477"/>
    </location>
</feature>
<sequence>MAVLRANRNFLSVLVLLSVIFLLLKLPSSQYPGGRSPHRKGPVVRFRSSSFNWTSAPQFHPVPIIHHLPTGRPEQLPRVQHPFPGYVHDSATRKRQKAVRAAFVRSWKSYRAHAWLRDELTPVSGEGKTTFGGWAATLVDALDTLWIMDLKHDFYIAAAAAAQLDWANTTETSVNLFETTIRHLGGLLSAYDLSGEPALLEKATELGNMLYMAFDTPNRLPGFWLNFENAQKGFQVAGMNDPAASPCSLSLEFTRLAQLIGNDKFFDAISRVTDFLERTQNESKLPGMWPKLINFRDERVGAEIGFTLGALSDSLYEYLPKMAALLGGQEPRYEKMHRAAMGVVEEHLIIRPMLPEEETHHDILFVGDAYAHEDHVDHNPEGQHLSCFTGGMFGLGGKLFDIPEHVAVGESLARGCAWAYDTFPTGLMPEIFGIVPCANWKDGPCAWDEEQWKRDGNQDLKKGFANARDPRYILRPEAIESVFLLYRMTGKEELRDIAWRMFESVMKATETPLANSAIADVTVEGETAKLDSMESFWLSETLKYFYLIFSPPSLISLDDFVFNTEAHPFRRPK</sequence>
<dbReference type="Pfam" id="PF01532">
    <property type="entry name" value="Glyco_hydro_47"/>
    <property type="match status" value="1"/>
</dbReference>
<dbReference type="InterPro" id="IPR050749">
    <property type="entry name" value="Glycosyl_Hydrolase_47"/>
</dbReference>
<dbReference type="PANTHER" id="PTHR11742">
    <property type="entry name" value="MANNOSYL-OLIGOSACCHARIDE ALPHA-1,2-MANNOSIDASE-RELATED"/>
    <property type="match status" value="1"/>
</dbReference>